<evidence type="ECO:0000313" key="2">
    <source>
        <dbReference type="EMBL" id="KAI9154496.1"/>
    </source>
</evidence>
<feature type="transmembrane region" description="Helical" evidence="1">
    <location>
        <begin position="38"/>
        <end position="60"/>
    </location>
</feature>
<protein>
    <submittedName>
        <fullName evidence="2">Uncharacterized protein</fullName>
    </submittedName>
</protein>
<keyword evidence="1" id="KW-1133">Transmembrane helix</keyword>
<evidence type="ECO:0000256" key="1">
    <source>
        <dbReference type="SAM" id="Phobius"/>
    </source>
</evidence>
<proteinExistence type="predicted"/>
<keyword evidence="3" id="KW-1185">Reference proteome</keyword>
<feature type="transmembrane region" description="Helical" evidence="1">
    <location>
        <begin position="72"/>
        <end position="91"/>
    </location>
</feature>
<organism evidence="2 3">
    <name type="scientific">Acer negundo</name>
    <name type="common">Box elder</name>
    <dbReference type="NCBI Taxonomy" id="4023"/>
    <lineage>
        <taxon>Eukaryota</taxon>
        <taxon>Viridiplantae</taxon>
        <taxon>Streptophyta</taxon>
        <taxon>Embryophyta</taxon>
        <taxon>Tracheophyta</taxon>
        <taxon>Spermatophyta</taxon>
        <taxon>Magnoliopsida</taxon>
        <taxon>eudicotyledons</taxon>
        <taxon>Gunneridae</taxon>
        <taxon>Pentapetalae</taxon>
        <taxon>rosids</taxon>
        <taxon>malvids</taxon>
        <taxon>Sapindales</taxon>
        <taxon>Sapindaceae</taxon>
        <taxon>Hippocastanoideae</taxon>
        <taxon>Acereae</taxon>
        <taxon>Acer</taxon>
    </lineage>
</organism>
<reference evidence="2" key="1">
    <citation type="journal article" date="2022" name="Plant J.">
        <title>Strategies of tolerance reflected in two North American maple genomes.</title>
        <authorList>
            <person name="McEvoy S.L."/>
            <person name="Sezen U.U."/>
            <person name="Trouern-Trend A."/>
            <person name="McMahon S.M."/>
            <person name="Schaberg P.G."/>
            <person name="Yang J."/>
            <person name="Wegrzyn J.L."/>
            <person name="Swenson N.G."/>
        </authorList>
    </citation>
    <scope>NUCLEOTIDE SEQUENCE</scope>
    <source>
        <strain evidence="2">91603</strain>
    </source>
</reference>
<dbReference type="AlphaFoldDB" id="A0AAD5I7Q1"/>
<keyword evidence="1" id="KW-0472">Membrane</keyword>
<evidence type="ECO:0000313" key="3">
    <source>
        <dbReference type="Proteomes" id="UP001064489"/>
    </source>
</evidence>
<sequence length="259" mass="29152">MKLSQLDELIFTATCVMARVVFLLNMKNITVDDYKPSSYYVLFSVGLLGATIGSSCSILIREKSQKIARFYRAFALTSMASSLLVLFWVAASAKALCEGAFLPRRDALHSKASANARLHGRHHLRAYHAQRCPFASTFSLHGPRDAFGQGIPSPRDLVFLTSEGGSIHLRRGRRCRHRRTWWLGRDLLRGRTDDALHQERGDVGRIRDVNVKERLSSKGDLGEKCMGLDDGVLLHGGDSYEGGEARRHRQRWWSGRDLL</sequence>
<reference evidence="2" key="2">
    <citation type="submission" date="2023-02" db="EMBL/GenBank/DDBJ databases">
        <authorList>
            <person name="Swenson N.G."/>
            <person name="Wegrzyn J.L."/>
            <person name="Mcevoy S.L."/>
        </authorList>
    </citation>
    <scope>NUCLEOTIDE SEQUENCE</scope>
    <source>
        <strain evidence="2">91603</strain>
        <tissue evidence="2">Leaf</tissue>
    </source>
</reference>
<name>A0AAD5I7Q1_ACENE</name>
<dbReference type="Proteomes" id="UP001064489">
    <property type="component" value="Chromosome 11"/>
</dbReference>
<keyword evidence="1" id="KW-0812">Transmembrane</keyword>
<accession>A0AAD5I7Q1</accession>
<comment type="caution">
    <text evidence="2">The sequence shown here is derived from an EMBL/GenBank/DDBJ whole genome shotgun (WGS) entry which is preliminary data.</text>
</comment>
<dbReference type="EMBL" id="JAJSOW010000108">
    <property type="protein sequence ID" value="KAI9154496.1"/>
    <property type="molecule type" value="Genomic_DNA"/>
</dbReference>
<gene>
    <name evidence="2" type="ORF">LWI28_027088</name>
</gene>